<accession>W4S595</accession>
<comment type="caution">
    <text evidence="1">The sequence shown here is derived from an EMBL/GenBank/DDBJ whole genome shotgun (WGS) entry which is preliminary data.</text>
</comment>
<sequence>MPATTGACFASKLVQTLRAAQYPSLQLELEVLNDEDHLSVAPRGITHGLKFLLGTKVP</sequence>
<proteinExistence type="predicted"/>
<keyword evidence="1" id="KW-0378">Hydrolase</keyword>
<reference evidence="1 2" key="1">
    <citation type="submission" date="2014-01" db="EMBL/GenBank/DDBJ databases">
        <title>Genome sequence and analysis of Xanthomonas arboricola pv. pruni.</title>
        <authorList>
            <person name="Fujikawa T."/>
            <person name="Nakazono-Nagaoka E."/>
        </authorList>
    </citation>
    <scope>NUCLEOTIDE SEQUENCE [LARGE SCALE GENOMIC DNA]</scope>
    <source>
        <strain evidence="2">MAFF 311562</strain>
    </source>
</reference>
<evidence type="ECO:0000313" key="1">
    <source>
        <dbReference type="EMBL" id="GAE51109.1"/>
    </source>
</evidence>
<dbReference type="InterPro" id="IPR029058">
    <property type="entry name" value="AB_hydrolase_fold"/>
</dbReference>
<dbReference type="Proteomes" id="UP000019143">
    <property type="component" value="Unassembled WGS sequence"/>
</dbReference>
<dbReference type="AlphaFoldDB" id="W4S595"/>
<organism evidence="1 2">
    <name type="scientific">Xanthomonas arboricola pv. pruni str. MAFF 311562</name>
    <dbReference type="NCBI Taxonomy" id="1414836"/>
    <lineage>
        <taxon>Bacteria</taxon>
        <taxon>Pseudomonadati</taxon>
        <taxon>Pseudomonadota</taxon>
        <taxon>Gammaproteobacteria</taxon>
        <taxon>Lysobacterales</taxon>
        <taxon>Lysobacteraceae</taxon>
        <taxon>Xanthomonas</taxon>
    </lineage>
</organism>
<name>W4S595_9XANT</name>
<dbReference type="EMBL" id="BAVB01000288">
    <property type="protein sequence ID" value="GAE51109.1"/>
    <property type="molecule type" value="Genomic_DNA"/>
</dbReference>
<gene>
    <name evidence="1" type="ORF">XPU_2641</name>
</gene>
<dbReference type="Gene3D" id="3.40.50.1820">
    <property type="entry name" value="alpha/beta hydrolase"/>
    <property type="match status" value="1"/>
</dbReference>
<protein>
    <submittedName>
        <fullName evidence="1">Hydrolase</fullName>
    </submittedName>
</protein>
<evidence type="ECO:0000313" key="2">
    <source>
        <dbReference type="Proteomes" id="UP000019143"/>
    </source>
</evidence>
<dbReference type="GO" id="GO:0016787">
    <property type="term" value="F:hydrolase activity"/>
    <property type="evidence" value="ECO:0007669"/>
    <property type="project" value="UniProtKB-KW"/>
</dbReference>